<protein>
    <submittedName>
        <fullName evidence="2">Uncharacterized protein</fullName>
    </submittedName>
</protein>
<proteinExistence type="predicted"/>
<keyword evidence="3" id="KW-1185">Reference proteome</keyword>
<evidence type="ECO:0000256" key="1">
    <source>
        <dbReference type="SAM" id="Phobius"/>
    </source>
</evidence>
<reference evidence="2 3" key="1">
    <citation type="submission" date="2019-07" db="EMBL/GenBank/DDBJ databases">
        <title>Whole genome shotgun sequence of Lactobacillus diolivorans NBRC 107869.</title>
        <authorList>
            <person name="Hosoyama A."/>
            <person name="Uohara A."/>
            <person name="Ohji S."/>
            <person name="Ichikawa N."/>
        </authorList>
    </citation>
    <scope>NUCLEOTIDE SEQUENCE [LARGE SCALE GENOMIC DNA]</scope>
    <source>
        <strain evidence="2 3">NBRC 107869</strain>
    </source>
</reference>
<evidence type="ECO:0000313" key="3">
    <source>
        <dbReference type="Proteomes" id="UP000321409"/>
    </source>
</evidence>
<organism evidence="2 3">
    <name type="scientific">Lentilactobacillus diolivorans</name>
    <dbReference type="NCBI Taxonomy" id="179838"/>
    <lineage>
        <taxon>Bacteria</taxon>
        <taxon>Bacillati</taxon>
        <taxon>Bacillota</taxon>
        <taxon>Bacilli</taxon>
        <taxon>Lactobacillales</taxon>
        <taxon>Lactobacillaceae</taxon>
        <taxon>Lentilactobacillus</taxon>
    </lineage>
</organism>
<name>A0ABQ0XM69_9LACO</name>
<gene>
    <name evidence="2" type="ORF">LDI01_21030</name>
</gene>
<sequence>MKNSNGELITPKIMTIIKKLFVMFVAFLIIKWHLFSHHFINYLRINLITAYTIAAKIAMRTAFIMIV</sequence>
<keyword evidence="1" id="KW-0472">Membrane</keyword>
<evidence type="ECO:0000313" key="2">
    <source>
        <dbReference type="EMBL" id="GEP24510.1"/>
    </source>
</evidence>
<feature type="transmembrane region" description="Helical" evidence="1">
    <location>
        <begin position="45"/>
        <end position="66"/>
    </location>
</feature>
<accession>A0ABQ0XM69</accession>
<dbReference type="Proteomes" id="UP000321409">
    <property type="component" value="Unassembled WGS sequence"/>
</dbReference>
<dbReference type="EMBL" id="BKAB01000038">
    <property type="protein sequence ID" value="GEP24510.1"/>
    <property type="molecule type" value="Genomic_DNA"/>
</dbReference>
<feature type="transmembrane region" description="Helical" evidence="1">
    <location>
        <begin position="20"/>
        <end position="39"/>
    </location>
</feature>
<keyword evidence="1" id="KW-1133">Transmembrane helix</keyword>
<keyword evidence="1" id="KW-0812">Transmembrane</keyword>
<comment type="caution">
    <text evidence="2">The sequence shown here is derived from an EMBL/GenBank/DDBJ whole genome shotgun (WGS) entry which is preliminary data.</text>
</comment>